<evidence type="ECO:0008006" key="3">
    <source>
        <dbReference type="Google" id="ProtNLM"/>
    </source>
</evidence>
<reference evidence="2" key="1">
    <citation type="journal article" date="2019" name="Int. J. Syst. Evol. Microbiol.">
        <title>The Global Catalogue of Microorganisms (GCM) 10K type strain sequencing project: providing services to taxonomists for standard genome sequencing and annotation.</title>
        <authorList>
            <consortium name="The Broad Institute Genomics Platform"/>
            <consortium name="The Broad Institute Genome Sequencing Center for Infectious Disease"/>
            <person name="Wu L."/>
            <person name="Ma J."/>
        </authorList>
    </citation>
    <scope>NUCLEOTIDE SEQUENCE [LARGE SCALE GENOMIC DNA]</scope>
    <source>
        <strain evidence="2">CCUG 49679</strain>
    </source>
</reference>
<keyword evidence="2" id="KW-1185">Reference proteome</keyword>
<name>A0ABW1PMG8_9FLAO</name>
<protein>
    <recommendedName>
        <fullName evidence="3">TraB/GumN family protein</fullName>
    </recommendedName>
</protein>
<proteinExistence type="predicted"/>
<sequence length="270" mass="31893">MKYTFTIFLLLVFKAGFSQKVEKTKLYIIGTVHESSEILNPKMLFDILDVIKPDILLQENDTEQIANYFKEIRPNSNEQGASLLYLKKYPKTLNLPFEFEGRNGYRKENGMTPTDNLTVKLLDSLYQKKALDRNNIAIYEKYLDANQALLGFMKRDFKSLNSIEFETLNRYRQNIQHHELPKITNSEELFAKRFVVKPNGEKISYRLGYQLWCNFWDMRNNTMALNIVKTANVHKGKTIVILTGVQHKYYIKELLEKYYDGNYELVDYFK</sequence>
<dbReference type="EMBL" id="JBHSQB010000005">
    <property type="protein sequence ID" value="MFC6096346.1"/>
    <property type="molecule type" value="Genomic_DNA"/>
</dbReference>
<evidence type="ECO:0000313" key="2">
    <source>
        <dbReference type="Proteomes" id="UP001596287"/>
    </source>
</evidence>
<evidence type="ECO:0000313" key="1">
    <source>
        <dbReference type="EMBL" id="MFC6096346.1"/>
    </source>
</evidence>
<gene>
    <name evidence="1" type="ORF">ACFPVY_06770</name>
</gene>
<comment type="caution">
    <text evidence="1">The sequence shown here is derived from an EMBL/GenBank/DDBJ whole genome shotgun (WGS) entry which is preliminary data.</text>
</comment>
<organism evidence="1 2">
    <name type="scientific">Flavobacterium qiangtangense</name>
    <dbReference type="NCBI Taxonomy" id="1442595"/>
    <lineage>
        <taxon>Bacteria</taxon>
        <taxon>Pseudomonadati</taxon>
        <taxon>Bacteroidota</taxon>
        <taxon>Flavobacteriia</taxon>
        <taxon>Flavobacteriales</taxon>
        <taxon>Flavobacteriaceae</taxon>
        <taxon>Flavobacterium</taxon>
    </lineage>
</organism>
<accession>A0ABW1PMG8</accession>
<dbReference type="RefSeq" id="WP_379791214.1">
    <property type="nucleotide sequence ID" value="NZ_JBHSQB010000005.1"/>
</dbReference>
<dbReference type="Proteomes" id="UP001596287">
    <property type="component" value="Unassembled WGS sequence"/>
</dbReference>